<evidence type="ECO:0000256" key="6">
    <source>
        <dbReference type="ARBA" id="ARBA00023295"/>
    </source>
</evidence>
<evidence type="ECO:0000313" key="9">
    <source>
        <dbReference type="EMBL" id="AWB28696.1"/>
    </source>
</evidence>
<evidence type="ECO:0000259" key="8">
    <source>
        <dbReference type="SMART" id="SM01217"/>
    </source>
</evidence>
<dbReference type="InterPro" id="IPR051915">
    <property type="entry name" value="Cellulose_Degrad_GH3"/>
</dbReference>
<dbReference type="SUPFAM" id="SSF51445">
    <property type="entry name" value="(Trans)glycosidases"/>
    <property type="match status" value="1"/>
</dbReference>
<dbReference type="Gene3D" id="3.40.50.1700">
    <property type="entry name" value="Glycoside hydrolase family 3 C-terminal domain"/>
    <property type="match status" value="1"/>
</dbReference>
<keyword evidence="6" id="KW-0326">Glycosidase</keyword>
<keyword evidence="4" id="KW-0732">Signal</keyword>
<dbReference type="PANTHER" id="PTHR30620">
    <property type="entry name" value="PERIPLASMIC BETA-GLUCOSIDASE-RELATED"/>
    <property type="match status" value="1"/>
</dbReference>
<dbReference type="EC" id="3.2.1.21" evidence="3"/>
<proteinExistence type="inferred from homology"/>
<gene>
    <name evidence="9" type="ORF">HARCEL1_09785</name>
</gene>
<keyword evidence="5 9" id="KW-0378">Hydrolase</keyword>
<dbReference type="EMBL" id="CP028858">
    <property type="protein sequence ID" value="AWB28696.1"/>
    <property type="molecule type" value="Genomic_DNA"/>
</dbReference>
<dbReference type="AlphaFoldDB" id="A0A2R4X4H4"/>
<dbReference type="InterPro" id="IPR036962">
    <property type="entry name" value="Glyco_hydro_3_N_sf"/>
</dbReference>
<dbReference type="Gene3D" id="3.20.20.300">
    <property type="entry name" value="Glycoside hydrolase, family 3, N-terminal domain"/>
    <property type="match status" value="1"/>
</dbReference>
<dbReference type="PANTHER" id="PTHR30620:SF16">
    <property type="entry name" value="LYSOSOMAL BETA GLUCOSIDASE"/>
    <property type="match status" value="1"/>
</dbReference>
<dbReference type="KEGG" id="harc:HARCEL1_09785"/>
<dbReference type="Gene3D" id="2.60.40.10">
    <property type="entry name" value="Immunoglobulins"/>
    <property type="match status" value="1"/>
</dbReference>
<name>A0A2R4X4H4_9EURY</name>
<dbReference type="InterPro" id="IPR002772">
    <property type="entry name" value="Glyco_hydro_3_C"/>
</dbReference>
<dbReference type="GO" id="GO:0008422">
    <property type="term" value="F:beta-glucosidase activity"/>
    <property type="evidence" value="ECO:0007669"/>
    <property type="project" value="UniProtKB-EC"/>
</dbReference>
<dbReference type="InterPro" id="IPR001764">
    <property type="entry name" value="Glyco_hydro_3_N"/>
</dbReference>
<evidence type="ECO:0000256" key="7">
    <source>
        <dbReference type="SAM" id="MobiDB-lite"/>
    </source>
</evidence>
<feature type="region of interest" description="Disordered" evidence="7">
    <location>
        <begin position="562"/>
        <end position="591"/>
    </location>
</feature>
<dbReference type="InterPro" id="IPR013783">
    <property type="entry name" value="Ig-like_fold"/>
</dbReference>
<evidence type="ECO:0000256" key="4">
    <source>
        <dbReference type="ARBA" id="ARBA00022729"/>
    </source>
</evidence>
<evidence type="ECO:0000313" key="10">
    <source>
        <dbReference type="Proteomes" id="UP000244727"/>
    </source>
</evidence>
<dbReference type="InterPro" id="IPR026891">
    <property type="entry name" value="Fn3-like"/>
</dbReference>
<comment type="similarity">
    <text evidence="2">Belongs to the glycosyl hydrolase 3 family.</text>
</comment>
<protein>
    <recommendedName>
        <fullName evidence="3">beta-glucosidase</fullName>
        <ecNumber evidence="3">3.2.1.21</ecNumber>
    </recommendedName>
</protein>
<dbReference type="SMART" id="SM01217">
    <property type="entry name" value="Fn3_like"/>
    <property type="match status" value="1"/>
</dbReference>
<dbReference type="Pfam" id="PF14310">
    <property type="entry name" value="Fn3-like"/>
    <property type="match status" value="1"/>
</dbReference>
<feature type="compositionally biased region" description="Basic and acidic residues" evidence="7">
    <location>
        <begin position="572"/>
        <end position="591"/>
    </location>
</feature>
<dbReference type="GO" id="GO:0009251">
    <property type="term" value="P:glucan catabolic process"/>
    <property type="evidence" value="ECO:0007669"/>
    <property type="project" value="TreeGrafter"/>
</dbReference>
<reference evidence="9 10" key="1">
    <citation type="submission" date="2018-04" db="EMBL/GenBank/DDBJ databases">
        <title>Halococcoides cellulosivorans gen. nov., sp. nov., an extremely halophilic cellulose-utilizing haloarchaeon from hypersaline lakes.</title>
        <authorList>
            <person name="Sorokin D.Y."/>
            <person name="Toshchakov S.V."/>
            <person name="Samarov N.I."/>
            <person name="Korzhenkov A."/>
            <person name="Kublanov I.V."/>
        </authorList>
    </citation>
    <scope>NUCLEOTIDE SEQUENCE [LARGE SCALE GENOMIC DNA]</scope>
    <source>
        <strain evidence="9 10">HArcel1</strain>
    </source>
</reference>
<organism evidence="9 10">
    <name type="scientific">Halococcoides cellulosivorans</name>
    <dbReference type="NCBI Taxonomy" id="1679096"/>
    <lineage>
        <taxon>Archaea</taxon>
        <taxon>Methanobacteriati</taxon>
        <taxon>Methanobacteriota</taxon>
        <taxon>Stenosarchaea group</taxon>
        <taxon>Halobacteria</taxon>
        <taxon>Halobacteriales</taxon>
        <taxon>Haloarculaceae</taxon>
        <taxon>Halococcoides</taxon>
    </lineage>
</organism>
<evidence type="ECO:0000256" key="2">
    <source>
        <dbReference type="ARBA" id="ARBA00005336"/>
    </source>
</evidence>
<dbReference type="Pfam" id="PF01915">
    <property type="entry name" value="Glyco_hydro_3_C"/>
    <property type="match status" value="1"/>
</dbReference>
<evidence type="ECO:0000256" key="1">
    <source>
        <dbReference type="ARBA" id="ARBA00000448"/>
    </source>
</evidence>
<sequence length="719" mass="76690">MTTREKVGQLVGTYVGTMWTHKGPDDVADEIREYGVGSAVPFGVSAADTADPLAAAELANELQEVAIEETRLGIPLVIPVDATHGHAYVLESTVLPHGLGMGATRRPALARAGASVTASECRATGASVAYSPTADIAADQRWGRAFETFGETATLAGAFARAKVEGLQGGRVDEDDSHQEGLTKGVAACVKHFPAYGQPVGGEDAAPVDVSETTLRERFLPPFEDVMAAAPAVMMPCYNAVGVEPAHSSTWMLEDLLRGELGFDGAVFSDWGAIRMLDEDHHVARDHREATYLARQAGVDSASVDGPTHAESLLDLLEAGELSEQRLDRQVERILALKFELGLFEDPYVEADRVRDQLFTDEHRATALEAARDSMTLLDNDGVLPLDASDDVLVTGPNADSLVGQCGGWTWPDEDGLAGTTVREGLDDALDGDLVYEPGADYTAERDLEAVETAARDADAAVAVVGEGWYIHEFGGDGSGDAEAWPRRDDLSLPPAQRRLLDTLFETPTPTAVVLVSGRPLAVTEAAERADAVLMAYYPGSTGGTAVAETLLGDVNPGGALPVSVPRSASRVPERIEDRPHPTPIGSEHHLDSYDPLYPFGHGESYTDFEVGAPEAPATVRPGERVTVEVPVENVGDRAGERVVDVFVRDRVSSVVTPRHEHVGFDRVAVDPGETETATVEFAASELSVQDGRERRIEPGAFEVIVGEESATIELESDY</sequence>
<accession>A0A2R4X4H4</accession>
<evidence type="ECO:0000256" key="5">
    <source>
        <dbReference type="ARBA" id="ARBA00022801"/>
    </source>
</evidence>
<dbReference type="SUPFAM" id="SSF52279">
    <property type="entry name" value="Beta-D-glucan exohydrolase, C-terminal domain"/>
    <property type="match status" value="1"/>
</dbReference>
<dbReference type="Pfam" id="PF00933">
    <property type="entry name" value="Glyco_hydro_3"/>
    <property type="match status" value="1"/>
</dbReference>
<dbReference type="PRINTS" id="PR00133">
    <property type="entry name" value="GLHYDRLASE3"/>
</dbReference>
<evidence type="ECO:0000256" key="3">
    <source>
        <dbReference type="ARBA" id="ARBA00012744"/>
    </source>
</evidence>
<dbReference type="InterPro" id="IPR017853">
    <property type="entry name" value="GH"/>
</dbReference>
<dbReference type="Proteomes" id="UP000244727">
    <property type="component" value="Chromosome"/>
</dbReference>
<comment type="catalytic activity">
    <reaction evidence="1">
        <text>Hydrolysis of terminal, non-reducing beta-D-glucosyl residues with release of beta-D-glucose.</text>
        <dbReference type="EC" id="3.2.1.21"/>
    </reaction>
</comment>
<feature type="domain" description="Fibronectin type III-like" evidence="8">
    <location>
        <begin position="642"/>
        <end position="710"/>
    </location>
</feature>
<keyword evidence="10" id="KW-1185">Reference proteome</keyword>
<dbReference type="InterPro" id="IPR036881">
    <property type="entry name" value="Glyco_hydro_3_C_sf"/>
</dbReference>